<dbReference type="Proteomes" id="UP000244248">
    <property type="component" value="Unassembled WGS sequence"/>
</dbReference>
<organism evidence="5 6">
    <name type="scientific">Stenotrophobium rhamnosiphilum</name>
    <dbReference type="NCBI Taxonomy" id="2029166"/>
    <lineage>
        <taxon>Bacteria</taxon>
        <taxon>Pseudomonadati</taxon>
        <taxon>Pseudomonadota</taxon>
        <taxon>Gammaproteobacteria</taxon>
        <taxon>Nevskiales</taxon>
        <taxon>Nevskiaceae</taxon>
        <taxon>Stenotrophobium</taxon>
    </lineage>
</organism>
<feature type="domain" description="Glycosyltransferase 2-like" evidence="4">
    <location>
        <begin position="9"/>
        <end position="134"/>
    </location>
</feature>
<evidence type="ECO:0000256" key="2">
    <source>
        <dbReference type="ARBA" id="ARBA00022676"/>
    </source>
</evidence>
<evidence type="ECO:0000313" key="5">
    <source>
        <dbReference type="EMBL" id="PTU30672.1"/>
    </source>
</evidence>
<dbReference type="PANTHER" id="PTHR43179:SF12">
    <property type="entry name" value="GALACTOFURANOSYLTRANSFERASE GLFT2"/>
    <property type="match status" value="1"/>
</dbReference>
<comment type="similarity">
    <text evidence="1">Belongs to the glycosyltransferase 2 family.</text>
</comment>
<keyword evidence="3" id="KW-0808">Transferase</keyword>
<evidence type="ECO:0000313" key="6">
    <source>
        <dbReference type="Proteomes" id="UP000244248"/>
    </source>
</evidence>
<dbReference type="AlphaFoldDB" id="A0A2T5MDM7"/>
<protein>
    <recommendedName>
        <fullName evidence="4">Glycosyltransferase 2-like domain-containing protein</fullName>
    </recommendedName>
</protein>
<dbReference type="OrthoDB" id="7665907at2"/>
<name>A0A2T5MDM7_9GAMM</name>
<sequence>MKSSLHITAVVVSFSRIKLLKRCLAALSNQTLSPDSILIVDNASTDGTQQWLRDWLPENLPRAELVSLTDNRGGAGGFSEGLRIAVERNCSWTWMMDDDAEPHPTALAELMKVASDSNNVYGSLATKGADTSWTTTLLDPPKRVVDLAADVPNQSRVQSLPFLGFLVHRDLVMKIGLPDADYFIAADDIEYCMRAERAGSKLIIAGRSLIEHPKSDRYTAKLPGRDLICLKLAPWKRYYDTRNRLLIARKYYGIKLFTQTIPGSFVRLIAALIYEPRKLAQLWAFTAGMIDGLLGIKGRRHQKWGIPQ</sequence>
<dbReference type="Pfam" id="PF00535">
    <property type="entry name" value="Glycos_transf_2"/>
    <property type="match status" value="1"/>
</dbReference>
<dbReference type="GO" id="GO:0016757">
    <property type="term" value="F:glycosyltransferase activity"/>
    <property type="evidence" value="ECO:0007669"/>
    <property type="project" value="UniProtKB-KW"/>
</dbReference>
<dbReference type="EMBL" id="QANS01000005">
    <property type="protein sequence ID" value="PTU30672.1"/>
    <property type="molecule type" value="Genomic_DNA"/>
</dbReference>
<gene>
    <name evidence="5" type="ORF">CJD38_14345</name>
</gene>
<dbReference type="Gene3D" id="3.90.550.10">
    <property type="entry name" value="Spore Coat Polysaccharide Biosynthesis Protein SpsA, Chain A"/>
    <property type="match status" value="1"/>
</dbReference>
<dbReference type="SUPFAM" id="SSF53448">
    <property type="entry name" value="Nucleotide-diphospho-sugar transferases"/>
    <property type="match status" value="1"/>
</dbReference>
<proteinExistence type="inferred from homology"/>
<keyword evidence="2" id="KW-0328">Glycosyltransferase</keyword>
<accession>A0A2T5MDM7</accession>
<reference evidence="5 6" key="1">
    <citation type="submission" date="2018-04" db="EMBL/GenBank/DDBJ databases">
        <title>Novel species isolated from glacier.</title>
        <authorList>
            <person name="Liu Q."/>
            <person name="Xin Y.-H."/>
        </authorList>
    </citation>
    <scope>NUCLEOTIDE SEQUENCE [LARGE SCALE GENOMIC DNA]</scope>
    <source>
        <strain evidence="5 6">GT1R17</strain>
    </source>
</reference>
<evidence type="ECO:0000256" key="1">
    <source>
        <dbReference type="ARBA" id="ARBA00006739"/>
    </source>
</evidence>
<evidence type="ECO:0000259" key="4">
    <source>
        <dbReference type="Pfam" id="PF00535"/>
    </source>
</evidence>
<dbReference type="CDD" id="cd04185">
    <property type="entry name" value="GT_2_like_b"/>
    <property type="match status" value="1"/>
</dbReference>
<dbReference type="PANTHER" id="PTHR43179">
    <property type="entry name" value="RHAMNOSYLTRANSFERASE WBBL"/>
    <property type="match status" value="1"/>
</dbReference>
<evidence type="ECO:0000256" key="3">
    <source>
        <dbReference type="ARBA" id="ARBA00022679"/>
    </source>
</evidence>
<comment type="caution">
    <text evidence="5">The sequence shown here is derived from an EMBL/GenBank/DDBJ whole genome shotgun (WGS) entry which is preliminary data.</text>
</comment>
<dbReference type="InterPro" id="IPR029044">
    <property type="entry name" value="Nucleotide-diphossugar_trans"/>
</dbReference>
<dbReference type="InterPro" id="IPR001173">
    <property type="entry name" value="Glyco_trans_2-like"/>
</dbReference>
<keyword evidence="6" id="KW-1185">Reference proteome</keyword>
<dbReference type="RefSeq" id="WP_107941045.1">
    <property type="nucleotide sequence ID" value="NZ_QANS01000005.1"/>
</dbReference>